<dbReference type="PROSITE" id="PS50110">
    <property type="entry name" value="RESPONSE_REGULATORY"/>
    <property type="match status" value="1"/>
</dbReference>
<name>A0A9X1ZT94_9FLAO</name>
<dbReference type="AlphaFoldDB" id="A0A9X1ZT94"/>
<dbReference type="PANTHER" id="PTHR45566">
    <property type="entry name" value="HTH-TYPE TRANSCRIPTIONAL REGULATOR YHJB-RELATED"/>
    <property type="match status" value="1"/>
</dbReference>
<dbReference type="PANTHER" id="PTHR45566:SF2">
    <property type="entry name" value="NARL SUBFAMILY"/>
    <property type="match status" value="1"/>
</dbReference>
<evidence type="ECO:0000259" key="2">
    <source>
        <dbReference type="PROSITE" id="PS50110"/>
    </source>
</evidence>
<dbReference type="InterPro" id="IPR001789">
    <property type="entry name" value="Sig_transdc_resp-reg_receiver"/>
</dbReference>
<accession>A0A9X1ZT94</accession>
<dbReference type="EMBL" id="JAKHSK010000046">
    <property type="protein sequence ID" value="MCL6220612.1"/>
    <property type="molecule type" value="Genomic_DNA"/>
</dbReference>
<feature type="domain" description="Response regulatory" evidence="2">
    <location>
        <begin position="5"/>
        <end position="134"/>
    </location>
</feature>
<evidence type="ECO:0000256" key="1">
    <source>
        <dbReference type="PROSITE-ProRule" id="PRU00169"/>
    </source>
</evidence>
<sequence length="219" mass="25443">MKAERILIIDDHALIVEGYKNVLLRDNEQYNIDTAYSCKEGYKKLKLARNEGIFYDIICLDMNLPAYDEMNIFSGEDLGLLSRKWFPQTKLVVLTMYNDNYRLYNIMKSLEPESFLLKRDISPQEFYTAIQKCLEGNIYYSSTISAMLRSTITSDFVLDKTDRSILHFLSKGIQTKELTDYIPLSLAGIEKRKRVMKEIFDIKGGDLVLIDFAKKHGFL</sequence>
<evidence type="ECO:0000313" key="3">
    <source>
        <dbReference type="EMBL" id="MCL6220612.1"/>
    </source>
</evidence>
<keyword evidence="4" id="KW-1185">Reference proteome</keyword>
<protein>
    <submittedName>
        <fullName evidence="3">Response regulator</fullName>
    </submittedName>
</protein>
<reference evidence="3" key="1">
    <citation type="submission" date="2022-01" db="EMBL/GenBank/DDBJ databases">
        <title>Genome sequencing of Zunongwangia sp. M21534 genome.</title>
        <authorList>
            <person name="Chen Y."/>
            <person name="Dong C."/>
            <person name="Shao Z."/>
        </authorList>
    </citation>
    <scope>NUCLEOTIDE SEQUENCE</scope>
    <source>
        <strain evidence="3">MCCC M21534</strain>
    </source>
</reference>
<proteinExistence type="predicted"/>
<dbReference type="Proteomes" id="UP001139521">
    <property type="component" value="Unassembled WGS sequence"/>
</dbReference>
<feature type="modified residue" description="4-aspartylphosphate" evidence="1">
    <location>
        <position position="61"/>
    </location>
</feature>
<dbReference type="GO" id="GO:0000160">
    <property type="term" value="P:phosphorelay signal transduction system"/>
    <property type="evidence" value="ECO:0007669"/>
    <property type="project" value="InterPro"/>
</dbReference>
<dbReference type="InterPro" id="IPR011006">
    <property type="entry name" value="CheY-like_superfamily"/>
</dbReference>
<dbReference type="SUPFAM" id="SSF52172">
    <property type="entry name" value="CheY-like"/>
    <property type="match status" value="1"/>
</dbReference>
<keyword evidence="1" id="KW-0597">Phosphoprotein</keyword>
<dbReference type="Gene3D" id="3.40.50.2300">
    <property type="match status" value="1"/>
</dbReference>
<evidence type="ECO:0000313" key="4">
    <source>
        <dbReference type="Proteomes" id="UP001139521"/>
    </source>
</evidence>
<dbReference type="InterPro" id="IPR051015">
    <property type="entry name" value="EvgA-like"/>
</dbReference>
<dbReference type="RefSeq" id="WP_249603303.1">
    <property type="nucleotide sequence ID" value="NZ_JAKHSK010000046.1"/>
</dbReference>
<gene>
    <name evidence="3" type="ORF">L1967_20150</name>
</gene>
<dbReference type="Pfam" id="PF00072">
    <property type="entry name" value="Response_reg"/>
    <property type="match status" value="1"/>
</dbReference>
<comment type="caution">
    <text evidence="3">The sequence shown here is derived from an EMBL/GenBank/DDBJ whole genome shotgun (WGS) entry which is preliminary data.</text>
</comment>
<organism evidence="3 4">
    <name type="scientific">Zunongwangia pacifica</name>
    <dbReference type="NCBI Taxonomy" id="2911062"/>
    <lineage>
        <taxon>Bacteria</taxon>
        <taxon>Pseudomonadati</taxon>
        <taxon>Bacteroidota</taxon>
        <taxon>Flavobacteriia</taxon>
        <taxon>Flavobacteriales</taxon>
        <taxon>Flavobacteriaceae</taxon>
        <taxon>Zunongwangia</taxon>
    </lineage>
</organism>